<keyword evidence="3" id="KW-0949">S-adenosyl-L-methionine</keyword>
<dbReference type="Pfam" id="PF25996">
    <property type="entry name" value="HTH_CLF_N"/>
    <property type="match status" value="1"/>
</dbReference>
<feature type="compositionally biased region" description="Polar residues" evidence="7">
    <location>
        <begin position="362"/>
        <end position="380"/>
    </location>
</feature>
<dbReference type="PANTHER" id="PTHR45747">
    <property type="entry name" value="HISTONE-LYSINE N-METHYLTRANSFERASE E(Z)"/>
    <property type="match status" value="1"/>
</dbReference>
<dbReference type="GO" id="GO:0003682">
    <property type="term" value="F:chromatin binding"/>
    <property type="evidence" value="ECO:0007669"/>
    <property type="project" value="TreeGrafter"/>
</dbReference>
<feature type="domain" description="CXC" evidence="9">
    <location>
        <begin position="634"/>
        <end position="733"/>
    </location>
</feature>
<dbReference type="PANTHER" id="PTHR45747:SF4">
    <property type="entry name" value="HISTONE-LYSINE N-METHYLTRANSFERASE E(Z)"/>
    <property type="match status" value="1"/>
</dbReference>
<evidence type="ECO:0000256" key="6">
    <source>
        <dbReference type="ARBA" id="ARBA00048568"/>
    </source>
</evidence>
<gene>
    <name evidence="10" type="ORF">LIER_19359</name>
</gene>
<keyword evidence="11" id="KW-1185">Reference proteome</keyword>
<evidence type="ECO:0000256" key="5">
    <source>
        <dbReference type="ARBA" id="ARBA00023163"/>
    </source>
</evidence>
<accession>A0AAV3QHI4</accession>
<sequence length="898" mass="100222">MLTSRASSCASPDESLQEPSPSPQDVLTVIDSLKKQVLVGRTVHVKKQIEGNAQHLADVTASLHKLTLVRKHLKSSAVDQRIVLLTKRQKNAIDMQNGLNSGNDDNDSCSSQDDEYASAILLGSSITVKNAVPPIKLPEVQRLPPYTTWIFLDRNQRMTEDQSVVGRRRIYYDHNGGEALIASDSEEEVIQEEEEKKGFMESEDYILRMTVEELGSSDTVLNPLAELFSRKQCDVKARYEYLTREDTIGGTKFGDTDGTIALYLEKDLDDALDSLDNLFCRRCYVFDCKLHGCSQDLIFPVEKPLQGRLPDAVKEPCGPNCYRLAPKPESLVMPSSSRRGNLEAKQKVLATESPRKHIRQLSKASQSECASSNAKNLSESSDLENLHMNDTSVVDSSSSPMTKLSGEVGSIKRDCKRITEHVPTVMTKRQKKTEASDLKSISGSPKDTSARSSLQKENQDVGYSKKVKSPSSRRLRIKGSPAEDYDSSFQVEDLRCQLNQIMSEHPSTNSNNSLTKGESVNEKSKQVITDDRSWKQFEKSLYDKGLEIFGSNSCLIARNVMNGLKTCREVFQYMNHSENQLSSQGGDGPHAEGSFKGDGGNTGKQVGRRAKFLRGKSRARRLKYSGKSAGFNFTKKRISGKDQPCRHFNPCGCKTACGKDCPCTVNGTCCEKYCGCPMSCKNRFRGCHCAKSQCRSRQCPCFAANRECDPDVCRNCWIGCSDGTLGVPSQRGDNYECRNMKLLLKQQQRVLLGRSDVSGWGAFLKNTVGKHEYLGEYTGELISHREADKRGKIYDRENSSFLFNLNDQFVLDAYRRGDKLKFANHSPDPNCYAKVMMVAGDHRVGIFSRERISAGEELFYDYQYDPDRAPDWAKKPESSGTKKEDGAPSSGRARKHTS</sequence>
<dbReference type="InterPro" id="IPR045318">
    <property type="entry name" value="EZH1/2-like"/>
</dbReference>
<dbReference type="Gene3D" id="2.170.270.10">
    <property type="entry name" value="SET domain"/>
    <property type="match status" value="1"/>
</dbReference>
<dbReference type="PROSITE" id="PS51576">
    <property type="entry name" value="SAM_MT43_EZ"/>
    <property type="match status" value="1"/>
</dbReference>
<feature type="region of interest" description="Disordered" evidence="7">
    <location>
        <begin position="503"/>
        <end position="527"/>
    </location>
</feature>
<keyword evidence="2" id="KW-0808">Transferase</keyword>
<dbReference type="CDD" id="cd10519">
    <property type="entry name" value="SET_EZH"/>
    <property type="match status" value="1"/>
</dbReference>
<feature type="domain" description="SET" evidence="8">
    <location>
        <begin position="748"/>
        <end position="863"/>
    </location>
</feature>
<evidence type="ECO:0000256" key="1">
    <source>
        <dbReference type="ARBA" id="ARBA00022603"/>
    </source>
</evidence>
<dbReference type="FunFam" id="2.170.270.10:FF:000001">
    <property type="entry name" value="Putative histone-lysine N-methyltransferase EZH2"/>
    <property type="match status" value="1"/>
</dbReference>
<evidence type="ECO:0000256" key="2">
    <source>
        <dbReference type="ARBA" id="ARBA00022679"/>
    </source>
</evidence>
<dbReference type="SMART" id="SM00317">
    <property type="entry name" value="SET"/>
    <property type="match status" value="1"/>
</dbReference>
<dbReference type="EMBL" id="BAABME010004774">
    <property type="protein sequence ID" value="GAA0163514.1"/>
    <property type="molecule type" value="Genomic_DNA"/>
</dbReference>
<comment type="caution">
    <text evidence="10">The sequence shown here is derived from an EMBL/GenBank/DDBJ whole genome shotgun (WGS) entry which is preliminary data.</text>
</comment>
<dbReference type="SMART" id="SM01114">
    <property type="entry name" value="CXC"/>
    <property type="match status" value="1"/>
</dbReference>
<proteinExistence type="predicted"/>
<dbReference type="InterPro" id="IPR026489">
    <property type="entry name" value="CXC_dom"/>
</dbReference>
<evidence type="ECO:0000256" key="7">
    <source>
        <dbReference type="SAM" id="MobiDB-lite"/>
    </source>
</evidence>
<feature type="region of interest" description="Disordered" evidence="7">
    <location>
        <begin position="1"/>
        <end position="24"/>
    </location>
</feature>
<dbReference type="Pfam" id="PF00856">
    <property type="entry name" value="SET"/>
    <property type="match status" value="1"/>
</dbReference>
<organism evidence="10 11">
    <name type="scientific">Lithospermum erythrorhizon</name>
    <name type="common">Purple gromwell</name>
    <name type="synonym">Lithospermum officinale var. erythrorhizon</name>
    <dbReference type="NCBI Taxonomy" id="34254"/>
    <lineage>
        <taxon>Eukaryota</taxon>
        <taxon>Viridiplantae</taxon>
        <taxon>Streptophyta</taxon>
        <taxon>Embryophyta</taxon>
        <taxon>Tracheophyta</taxon>
        <taxon>Spermatophyta</taxon>
        <taxon>Magnoliopsida</taxon>
        <taxon>eudicotyledons</taxon>
        <taxon>Gunneridae</taxon>
        <taxon>Pentapetalae</taxon>
        <taxon>asterids</taxon>
        <taxon>lamiids</taxon>
        <taxon>Boraginales</taxon>
        <taxon>Boraginaceae</taxon>
        <taxon>Boraginoideae</taxon>
        <taxon>Lithospermeae</taxon>
        <taxon>Lithospermum</taxon>
    </lineage>
</organism>
<feature type="region of interest" description="Disordered" evidence="7">
    <location>
        <begin position="870"/>
        <end position="898"/>
    </location>
</feature>
<feature type="compositionally biased region" description="Polar residues" evidence="7">
    <location>
        <begin position="391"/>
        <end position="402"/>
    </location>
</feature>
<dbReference type="GO" id="GO:0031519">
    <property type="term" value="C:PcG protein complex"/>
    <property type="evidence" value="ECO:0007669"/>
    <property type="project" value="InterPro"/>
</dbReference>
<dbReference type="GO" id="GO:0031507">
    <property type="term" value="P:heterochromatin formation"/>
    <property type="evidence" value="ECO:0007669"/>
    <property type="project" value="TreeGrafter"/>
</dbReference>
<dbReference type="InterPro" id="IPR001214">
    <property type="entry name" value="SET_dom"/>
</dbReference>
<dbReference type="PROSITE" id="PS50280">
    <property type="entry name" value="SET"/>
    <property type="match status" value="1"/>
</dbReference>
<comment type="catalytic activity">
    <reaction evidence="6">
        <text>L-lysyl(27)-[histone H3] + 3 S-adenosyl-L-methionine = N(6),N(6),N(6)-trimethyl-L-lysyl(27)-[histone H3] + 3 S-adenosyl-L-homocysteine + 3 H(+)</text>
        <dbReference type="Rhea" id="RHEA:60292"/>
        <dbReference type="Rhea" id="RHEA-COMP:15535"/>
        <dbReference type="Rhea" id="RHEA-COMP:15548"/>
        <dbReference type="ChEBI" id="CHEBI:15378"/>
        <dbReference type="ChEBI" id="CHEBI:29969"/>
        <dbReference type="ChEBI" id="CHEBI:57856"/>
        <dbReference type="ChEBI" id="CHEBI:59789"/>
        <dbReference type="ChEBI" id="CHEBI:61961"/>
        <dbReference type="EC" id="2.1.1.356"/>
    </reaction>
</comment>
<feature type="compositionally biased region" description="Basic and acidic residues" evidence="7">
    <location>
        <begin position="870"/>
        <end position="886"/>
    </location>
</feature>
<dbReference type="Pfam" id="PF18264">
    <property type="entry name" value="preSET_CXC"/>
    <property type="match status" value="1"/>
</dbReference>
<keyword evidence="4" id="KW-0805">Transcription regulation</keyword>
<dbReference type="InterPro" id="IPR046341">
    <property type="entry name" value="SET_dom_sf"/>
</dbReference>
<keyword evidence="1" id="KW-0489">Methyltransferase</keyword>
<dbReference type="AlphaFoldDB" id="A0AAV3QHI4"/>
<name>A0AAV3QHI4_LITER</name>
<dbReference type="InterPro" id="IPR058609">
    <property type="entry name" value="HTH_CLF-like"/>
</dbReference>
<feature type="compositionally biased region" description="Basic residues" evidence="7">
    <location>
        <begin position="465"/>
        <end position="477"/>
    </location>
</feature>
<evidence type="ECO:0000259" key="8">
    <source>
        <dbReference type="PROSITE" id="PS50280"/>
    </source>
</evidence>
<reference evidence="10 11" key="1">
    <citation type="submission" date="2024-01" db="EMBL/GenBank/DDBJ databases">
        <title>The complete chloroplast genome sequence of Lithospermum erythrorhizon: insights into the phylogenetic relationship among Boraginaceae species and the maternal lineages of purple gromwells.</title>
        <authorList>
            <person name="Okada T."/>
            <person name="Watanabe K."/>
        </authorList>
    </citation>
    <scope>NUCLEOTIDE SEQUENCE [LARGE SCALE GENOMIC DNA]</scope>
</reference>
<dbReference type="GO" id="GO:0050793">
    <property type="term" value="P:regulation of developmental process"/>
    <property type="evidence" value="ECO:0007669"/>
    <property type="project" value="UniProtKB-ARBA"/>
</dbReference>
<dbReference type="GO" id="GO:0140951">
    <property type="term" value="F:histone H3K27 trimethyltransferase activity"/>
    <property type="evidence" value="ECO:0007669"/>
    <property type="project" value="UniProtKB-EC"/>
</dbReference>
<evidence type="ECO:0000256" key="3">
    <source>
        <dbReference type="ARBA" id="ARBA00022691"/>
    </source>
</evidence>
<keyword evidence="5" id="KW-0804">Transcription</keyword>
<feature type="region of interest" description="Disordered" evidence="7">
    <location>
        <begin position="391"/>
        <end position="410"/>
    </location>
</feature>
<feature type="compositionally biased region" description="Polar residues" evidence="7">
    <location>
        <begin position="439"/>
        <end position="456"/>
    </location>
</feature>
<dbReference type="InterPro" id="IPR025778">
    <property type="entry name" value="Hist-Lys_N-MeTrfase_plant"/>
</dbReference>
<feature type="compositionally biased region" description="Polar residues" evidence="7">
    <location>
        <begin position="503"/>
        <end position="518"/>
    </location>
</feature>
<dbReference type="GO" id="GO:0032259">
    <property type="term" value="P:methylation"/>
    <property type="evidence" value="ECO:0007669"/>
    <property type="project" value="UniProtKB-KW"/>
</dbReference>
<evidence type="ECO:0000259" key="9">
    <source>
        <dbReference type="PROSITE" id="PS51633"/>
    </source>
</evidence>
<dbReference type="SUPFAM" id="SSF82199">
    <property type="entry name" value="SET domain"/>
    <property type="match status" value="1"/>
</dbReference>
<feature type="region of interest" description="Disordered" evidence="7">
    <location>
        <begin position="419"/>
        <end position="482"/>
    </location>
</feature>
<dbReference type="PROSITE" id="PS51633">
    <property type="entry name" value="CXC"/>
    <property type="match status" value="1"/>
</dbReference>
<feature type="compositionally biased region" description="Polar residues" evidence="7">
    <location>
        <begin position="1"/>
        <end position="10"/>
    </location>
</feature>
<evidence type="ECO:0000256" key="4">
    <source>
        <dbReference type="ARBA" id="ARBA00023015"/>
    </source>
</evidence>
<evidence type="ECO:0000313" key="10">
    <source>
        <dbReference type="EMBL" id="GAA0163514.1"/>
    </source>
</evidence>
<feature type="region of interest" description="Disordered" evidence="7">
    <location>
        <begin position="579"/>
        <end position="612"/>
    </location>
</feature>
<evidence type="ECO:0000313" key="11">
    <source>
        <dbReference type="Proteomes" id="UP001454036"/>
    </source>
</evidence>
<dbReference type="Proteomes" id="UP001454036">
    <property type="component" value="Unassembled WGS sequence"/>
</dbReference>
<feature type="region of interest" description="Disordered" evidence="7">
    <location>
        <begin position="332"/>
        <end position="383"/>
    </location>
</feature>
<dbReference type="InterPro" id="IPR041355">
    <property type="entry name" value="Pre-SET_CXC"/>
</dbReference>
<dbReference type="InterPro" id="IPR033467">
    <property type="entry name" value="Tesmin/TSO1-like_CXC"/>
</dbReference>
<protein>
    <submittedName>
        <fullName evidence="10">Histone modifying enzyme</fullName>
    </submittedName>
</protein>